<dbReference type="Pfam" id="PF07077">
    <property type="entry name" value="DUF1345"/>
    <property type="match status" value="1"/>
</dbReference>
<organism evidence="3 4">
    <name type="scientific">Microbacterium enclense</name>
    <dbReference type="NCBI Taxonomy" id="993073"/>
    <lineage>
        <taxon>Bacteria</taxon>
        <taxon>Bacillati</taxon>
        <taxon>Actinomycetota</taxon>
        <taxon>Actinomycetes</taxon>
        <taxon>Micrococcales</taxon>
        <taxon>Microbacteriaceae</taxon>
        <taxon>Microbacterium</taxon>
    </lineage>
</organism>
<accession>A0A3S3LWN0</accession>
<evidence type="ECO:0000256" key="1">
    <source>
        <dbReference type="SAM" id="MobiDB-lite"/>
    </source>
</evidence>
<dbReference type="Proteomes" id="UP000285970">
    <property type="component" value="Unassembled WGS sequence"/>
</dbReference>
<feature type="region of interest" description="Disordered" evidence="1">
    <location>
        <begin position="1"/>
        <end position="26"/>
    </location>
</feature>
<feature type="transmembrane region" description="Helical" evidence="2">
    <location>
        <begin position="103"/>
        <end position="126"/>
    </location>
</feature>
<evidence type="ECO:0000256" key="2">
    <source>
        <dbReference type="SAM" id="Phobius"/>
    </source>
</evidence>
<keyword evidence="2" id="KW-0812">Transmembrane</keyword>
<comment type="caution">
    <text evidence="3">The sequence shown here is derived from an EMBL/GenBank/DDBJ whole genome shotgun (WGS) entry which is preliminary data.</text>
</comment>
<proteinExistence type="predicted"/>
<dbReference type="AlphaFoldDB" id="A0A3S3LWN0"/>
<dbReference type="OrthoDB" id="64737at2"/>
<feature type="transmembrane region" description="Helical" evidence="2">
    <location>
        <begin position="132"/>
        <end position="155"/>
    </location>
</feature>
<evidence type="ECO:0000313" key="4">
    <source>
        <dbReference type="Proteomes" id="UP000285970"/>
    </source>
</evidence>
<protein>
    <submittedName>
        <fullName evidence="3">DUF1345 domain-containing protein</fullName>
    </submittedName>
</protein>
<name>A0A3S3LWN0_9MICO</name>
<sequence>MPEKKRGSCQGRTRLPASDASVHASSPEGASMSHISVKAGVAAVVGVLVALVPVILGAPELAPLIGWAVAAAVFLTWAWAGAWRADPQRTRDLARHEQRSRRLVDSLIIGATLLSLVGVVLALIRSQQRDTIGAACAILAVVGVVAAWAVMNTVYAFKYARMYYLDDRHRFDFNQEEEPSYSDFAYAAFNIGMSYSSSSITRSSTPSRRIAFAHGLLSYFYGTFVLAVAINLITSLTQSG</sequence>
<evidence type="ECO:0000313" key="3">
    <source>
        <dbReference type="EMBL" id="RWR19656.1"/>
    </source>
</evidence>
<gene>
    <name evidence="3" type="ORF">D8Y23_07335</name>
</gene>
<dbReference type="InterPro" id="IPR009781">
    <property type="entry name" value="DUF1345"/>
</dbReference>
<reference evidence="3 4" key="1">
    <citation type="journal article" date="2018" name="Front. Microbiol.">
        <title>Novel Insights Into Bacterial Dimethylsulfoniopropionate Catabolism in the East China Sea.</title>
        <authorList>
            <person name="Liu J."/>
            <person name="Liu J."/>
            <person name="Zhang S.H."/>
            <person name="Liang J."/>
            <person name="Lin H."/>
            <person name="Song D."/>
            <person name="Yang G.P."/>
            <person name="Todd J.D."/>
            <person name="Zhang X.H."/>
        </authorList>
    </citation>
    <scope>NUCLEOTIDE SEQUENCE [LARGE SCALE GENOMIC DNA]</scope>
    <source>
        <strain evidence="3 4">ZYFD042</strain>
    </source>
</reference>
<dbReference type="EMBL" id="RBZY01000021">
    <property type="protein sequence ID" value="RWR19656.1"/>
    <property type="molecule type" value="Genomic_DNA"/>
</dbReference>
<feature type="transmembrane region" description="Helical" evidence="2">
    <location>
        <begin position="39"/>
        <end position="58"/>
    </location>
</feature>
<keyword evidence="2" id="KW-1133">Transmembrane helix</keyword>
<feature type="transmembrane region" description="Helical" evidence="2">
    <location>
        <begin position="64"/>
        <end position="82"/>
    </location>
</feature>
<feature type="transmembrane region" description="Helical" evidence="2">
    <location>
        <begin position="210"/>
        <end position="233"/>
    </location>
</feature>
<keyword evidence="2" id="KW-0472">Membrane</keyword>